<evidence type="ECO:0000256" key="1">
    <source>
        <dbReference type="SAM" id="MobiDB-lite"/>
    </source>
</evidence>
<name>A0A919E046_9ACTN</name>
<reference evidence="2" key="2">
    <citation type="submission" date="2020-09" db="EMBL/GenBank/DDBJ databases">
        <authorList>
            <person name="Sun Q."/>
            <person name="Ohkuma M."/>
        </authorList>
    </citation>
    <scope>NUCLEOTIDE SEQUENCE</scope>
    <source>
        <strain evidence="2">JCM 4784</strain>
    </source>
</reference>
<dbReference type="AlphaFoldDB" id="A0A919E046"/>
<feature type="compositionally biased region" description="Basic and acidic residues" evidence="1">
    <location>
        <begin position="1"/>
        <end position="15"/>
    </location>
</feature>
<keyword evidence="3" id="KW-1185">Reference proteome</keyword>
<accession>A0A919E046</accession>
<feature type="region of interest" description="Disordered" evidence="1">
    <location>
        <begin position="58"/>
        <end position="79"/>
    </location>
</feature>
<protein>
    <submittedName>
        <fullName evidence="2">Uncharacterized protein</fullName>
    </submittedName>
</protein>
<reference evidence="2" key="1">
    <citation type="journal article" date="2014" name="Int. J. Syst. Evol. Microbiol.">
        <title>Complete genome sequence of Corynebacterium casei LMG S-19264T (=DSM 44701T), isolated from a smear-ripened cheese.</title>
        <authorList>
            <consortium name="US DOE Joint Genome Institute (JGI-PGF)"/>
            <person name="Walter F."/>
            <person name="Albersmeier A."/>
            <person name="Kalinowski J."/>
            <person name="Ruckert C."/>
        </authorList>
    </citation>
    <scope>NUCLEOTIDE SEQUENCE</scope>
    <source>
        <strain evidence="2">JCM 4784</strain>
    </source>
</reference>
<sequence length="79" mass="8703">MSARTGQDRPYEPHVGDVVTDTRTGREGRVMGHEGPRWQLRPLGGGCEWEADATYLNPNPSLADRYKSASDGSLSEWGL</sequence>
<feature type="compositionally biased region" description="Basic and acidic residues" evidence="1">
    <location>
        <begin position="23"/>
        <end position="36"/>
    </location>
</feature>
<dbReference type="Proteomes" id="UP000608024">
    <property type="component" value="Unassembled WGS sequence"/>
</dbReference>
<feature type="region of interest" description="Disordered" evidence="1">
    <location>
        <begin position="1"/>
        <end position="37"/>
    </location>
</feature>
<dbReference type="EMBL" id="BNBT01000234">
    <property type="protein sequence ID" value="GHE98082.1"/>
    <property type="molecule type" value="Genomic_DNA"/>
</dbReference>
<evidence type="ECO:0000313" key="3">
    <source>
        <dbReference type="Proteomes" id="UP000608024"/>
    </source>
</evidence>
<comment type="caution">
    <text evidence="2">The sequence shown here is derived from an EMBL/GenBank/DDBJ whole genome shotgun (WGS) entry which is preliminary data.</text>
</comment>
<organism evidence="2 3">
    <name type="scientific">Streptomyces longispororuber</name>
    <dbReference type="NCBI Taxonomy" id="68230"/>
    <lineage>
        <taxon>Bacteria</taxon>
        <taxon>Bacillati</taxon>
        <taxon>Actinomycetota</taxon>
        <taxon>Actinomycetes</taxon>
        <taxon>Kitasatosporales</taxon>
        <taxon>Streptomycetaceae</taxon>
        <taxon>Streptomyces</taxon>
    </lineage>
</organism>
<evidence type="ECO:0000313" key="2">
    <source>
        <dbReference type="EMBL" id="GHE98082.1"/>
    </source>
</evidence>
<proteinExistence type="predicted"/>
<gene>
    <name evidence="2" type="ORF">GCM10018785_72960</name>
</gene>